<feature type="region of interest" description="Disordered" evidence="1">
    <location>
        <begin position="29"/>
        <end position="48"/>
    </location>
</feature>
<dbReference type="EMBL" id="CAJVPY010019989">
    <property type="protein sequence ID" value="CAG8773743.1"/>
    <property type="molecule type" value="Genomic_DNA"/>
</dbReference>
<evidence type="ECO:0000313" key="3">
    <source>
        <dbReference type="Proteomes" id="UP000789405"/>
    </source>
</evidence>
<comment type="caution">
    <text evidence="2">The sequence shown here is derived from an EMBL/GenBank/DDBJ whole genome shotgun (WGS) entry which is preliminary data.</text>
</comment>
<evidence type="ECO:0000256" key="1">
    <source>
        <dbReference type="SAM" id="MobiDB-lite"/>
    </source>
</evidence>
<protein>
    <submittedName>
        <fullName evidence="2">13813_t:CDS:1</fullName>
    </submittedName>
</protein>
<feature type="non-terminal residue" evidence="2">
    <location>
        <position position="1"/>
    </location>
</feature>
<proteinExistence type="predicted"/>
<sequence>SLIEGELLSFKIKYLVEDKLLSLIKSLVEDESSRSEDEFGPSISSAKV</sequence>
<name>A0A9N9JDL0_9GLOM</name>
<dbReference type="AlphaFoldDB" id="A0A9N9JDL0"/>
<organism evidence="2 3">
    <name type="scientific">Dentiscutata erythropus</name>
    <dbReference type="NCBI Taxonomy" id="1348616"/>
    <lineage>
        <taxon>Eukaryota</taxon>
        <taxon>Fungi</taxon>
        <taxon>Fungi incertae sedis</taxon>
        <taxon>Mucoromycota</taxon>
        <taxon>Glomeromycotina</taxon>
        <taxon>Glomeromycetes</taxon>
        <taxon>Diversisporales</taxon>
        <taxon>Gigasporaceae</taxon>
        <taxon>Dentiscutata</taxon>
    </lineage>
</organism>
<dbReference type="Proteomes" id="UP000789405">
    <property type="component" value="Unassembled WGS sequence"/>
</dbReference>
<keyword evidence="3" id="KW-1185">Reference proteome</keyword>
<gene>
    <name evidence="2" type="ORF">DERYTH_LOCUS18943</name>
</gene>
<evidence type="ECO:0000313" key="2">
    <source>
        <dbReference type="EMBL" id="CAG8773743.1"/>
    </source>
</evidence>
<reference evidence="2" key="1">
    <citation type="submission" date="2021-06" db="EMBL/GenBank/DDBJ databases">
        <authorList>
            <person name="Kallberg Y."/>
            <person name="Tangrot J."/>
            <person name="Rosling A."/>
        </authorList>
    </citation>
    <scope>NUCLEOTIDE SEQUENCE</scope>
    <source>
        <strain evidence="2">MA453B</strain>
    </source>
</reference>
<accession>A0A9N9JDL0</accession>